<feature type="transmembrane region" description="Helical" evidence="1">
    <location>
        <begin position="198"/>
        <end position="219"/>
    </location>
</feature>
<gene>
    <name evidence="2" type="ORF">A2954_01145</name>
</gene>
<feature type="transmembrane region" description="Helical" evidence="1">
    <location>
        <begin position="53"/>
        <end position="73"/>
    </location>
</feature>
<evidence type="ECO:0000313" key="2">
    <source>
        <dbReference type="EMBL" id="OGK42431.1"/>
    </source>
</evidence>
<dbReference type="PANTHER" id="PTHR36832">
    <property type="entry name" value="SLR1174 PROTEIN-RELATED"/>
    <property type="match status" value="1"/>
</dbReference>
<dbReference type="PANTHER" id="PTHR36832:SF1">
    <property type="entry name" value="SLR1174 PROTEIN"/>
    <property type="match status" value="1"/>
</dbReference>
<keyword evidence="1" id="KW-0472">Membrane</keyword>
<evidence type="ECO:0008006" key="4">
    <source>
        <dbReference type="Google" id="ProtNLM"/>
    </source>
</evidence>
<comment type="caution">
    <text evidence="2">The sequence shown here is derived from an EMBL/GenBank/DDBJ whole genome shotgun (WGS) entry which is preliminary data.</text>
</comment>
<feature type="transmembrane region" description="Helical" evidence="1">
    <location>
        <begin position="112"/>
        <end position="129"/>
    </location>
</feature>
<feature type="transmembrane region" description="Helical" evidence="1">
    <location>
        <begin position="141"/>
        <end position="165"/>
    </location>
</feature>
<dbReference type="AlphaFoldDB" id="A0A1F7IGE9"/>
<evidence type="ECO:0000313" key="3">
    <source>
        <dbReference type="Proteomes" id="UP000177698"/>
    </source>
</evidence>
<feature type="transmembrane region" description="Helical" evidence="1">
    <location>
        <begin position="23"/>
        <end position="41"/>
    </location>
</feature>
<protein>
    <recommendedName>
        <fullName evidence="4">ABC-2 type transporter domain-containing protein</fullName>
    </recommendedName>
</protein>
<keyword evidence="1" id="KW-0812">Transmembrane</keyword>
<keyword evidence="1" id="KW-1133">Transmembrane helix</keyword>
<accession>A0A1F7IGE9</accession>
<dbReference type="InterPro" id="IPR010390">
    <property type="entry name" value="ABC-2_transporter-like"/>
</dbReference>
<dbReference type="STRING" id="1802056.A2954_01145"/>
<feature type="transmembrane region" description="Helical" evidence="1">
    <location>
        <begin position="171"/>
        <end position="191"/>
    </location>
</feature>
<dbReference type="Proteomes" id="UP000177698">
    <property type="component" value="Unassembled WGS sequence"/>
</dbReference>
<proteinExistence type="predicted"/>
<dbReference type="EMBL" id="MGAG01000002">
    <property type="protein sequence ID" value="OGK42431.1"/>
    <property type="molecule type" value="Genomic_DNA"/>
</dbReference>
<feature type="transmembrane region" description="Helical" evidence="1">
    <location>
        <begin position="231"/>
        <end position="249"/>
    </location>
</feature>
<name>A0A1F7IGE9_9BACT</name>
<dbReference type="Pfam" id="PF06182">
    <property type="entry name" value="ABC2_membrane_6"/>
    <property type="match status" value="1"/>
</dbReference>
<organism evidence="2 3">
    <name type="scientific">Candidatus Roizmanbacteria bacterium RIFCSPLOWO2_01_FULL_37_12</name>
    <dbReference type="NCBI Taxonomy" id="1802056"/>
    <lineage>
        <taxon>Bacteria</taxon>
        <taxon>Candidatus Roizmaniibacteriota</taxon>
    </lineage>
</organism>
<evidence type="ECO:0000256" key="1">
    <source>
        <dbReference type="SAM" id="Phobius"/>
    </source>
</evidence>
<reference evidence="2 3" key="1">
    <citation type="journal article" date="2016" name="Nat. Commun.">
        <title>Thousands of microbial genomes shed light on interconnected biogeochemical processes in an aquifer system.</title>
        <authorList>
            <person name="Anantharaman K."/>
            <person name="Brown C.T."/>
            <person name="Hug L.A."/>
            <person name="Sharon I."/>
            <person name="Castelle C.J."/>
            <person name="Probst A.J."/>
            <person name="Thomas B.C."/>
            <person name="Singh A."/>
            <person name="Wilkins M.J."/>
            <person name="Karaoz U."/>
            <person name="Brodie E.L."/>
            <person name="Williams K.H."/>
            <person name="Hubbard S.S."/>
            <person name="Banfield J.F."/>
        </authorList>
    </citation>
    <scope>NUCLEOTIDE SEQUENCE [LARGE SCALE GENOMIC DNA]</scope>
</reference>
<sequence>MKKYLAVLTVTIKEYFVYRLNFILWRFRVVLNILLPLFLWSSIFEKQAVIGNYNITVFTSYLLYGNLIATFVFGTRTFDISSDINDGKIINILLKPVSFFSYHFSREIADKAVNLFFAIFEIGFLVWFFKLNIISPNNLLLFVPIFINSVLISYFINLSLSFLGFWTTEVWPIRFIFSILLFFVAGNYFPLDILPKPIYNFILVTPFPYMFYLPAKLLISNSSTSLGTSETISLISLSYLWLIGSYIVARTVWKSGIKSFSYWGR</sequence>